<sequence length="696" mass="76919">MVCRPFGTSSVPTIFFRTVIIVSNRCCYKNSFALASFLLVSESPPHAVNFGPSSSVLSLLFMESGTGFPITVARDRQPVVKLSRRHTKTALMEYHCSSEDGHLVASRIFELGMNKFGTDASYILSHPSFLLTVNDWNSCVSGLAGVAGIYLFNPLETSNYPLSSSRLAHSRRVGQPTQPEWVTHSIRVEELREPTRVVPKHARASRVNIEDHYIHIHKVGVEPLKIPGSSQTKYPMNALDLKQLSRLTPAQSRLKRLKEFVFTEFRFVWRFLSSIDSCWICVEREPMDDIDGNDYILFPPLQDSSRSDWQFRNPSNFNYAPCIQPNVIYPAVPTFIRSRACGVERLLEVDGGEVGVDETAARDGGQRRRVESRGAGRQWNGREGVRRRAAAPWERIGWCLRRCCYEDGERALEWRRGGSAGAGVVGLGGHVRVKFGEEGERGWVGGLRGGDGGVRLGSALASEAVEGVKGVVVDVGSVSGVAWVNWSCGGGRKMEEVSTEGRSKAGGGGGYVWADVIQAGGSANATARWLDREGGQEEERERGFGRKLTRCDDQRLGTVLTWRVAARCGGCCEEKAAARPEVEREAKAEAVEAAGRDGRASASTWWVVRSTRRGSETKQPPIVWFGSSTQIHSSLLHYSEQLSKRPRSVQGIPRHRTRNNIGLVEGGRRDGDDKEGAPIERGEEKPEKLINLSQAY</sequence>
<keyword evidence="2" id="KW-0677">Repeat</keyword>
<organism evidence="6 7">
    <name type="scientific">Favolaschia claudopus</name>
    <dbReference type="NCBI Taxonomy" id="2862362"/>
    <lineage>
        <taxon>Eukaryota</taxon>
        <taxon>Fungi</taxon>
        <taxon>Dikarya</taxon>
        <taxon>Basidiomycota</taxon>
        <taxon>Agaricomycotina</taxon>
        <taxon>Agaricomycetes</taxon>
        <taxon>Agaricomycetidae</taxon>
        <taxon>Agaricales</taxon>
        <taxon>Marasmiineae</taxon>
        <taxon>Mycenaceae</taxon>
        <taxon>Favolaschia</taxon>
    </lineage>
</organism>
<dbReference type="GO" id="GO:0005634">
    <property type="term" value="C:nucleus"/>
    <property type="evidence" value="ECO:0007669"/>
    <property type="project" value="UniProtKB-SubCell"/>
</dbReference>
<dbReference type="GO" id="GO:0006396">
    <property type="term" value="P:RNA processing"/>
    <property type="evidence" value="ECO:0007669"/>
    <property type="project" value="InterPro"/>
</dbReference>
<keyword evidence="3" id="KW-0539">Nucleus</keyword>
<accession>A0AAW0BD79</accession>
<evidence type="ECO:0000256" key="4">
    <source>
        <dbReference type="SAM" id="MobiDB-lite"/>
    </source>
</evidence>
<gene>
    <name evidence="6" type="ORF">R3P38DRAFT_3532184</name>
</gene>
<evidence type="ECO:0000256" key="2">
    <source>
        <dbReference type="ARBA" id="ARBA00022737"/>
    </source>
</evidence>
<dbReference type="AlphaFoldDB" id="A0AAW0BD79"/>
<feature type="compositionally biased region" description="Basic and acidic residues" evidence="4">
    <location>
        <begin position="666"/>
        <end position="688"/>
    </location>
</feature>
<reference evidence="6 7" key="1">
    <citation type="journal article" date="2024" name="J Genomics">
        <title>Draft genome sequencing and assembly of Favolaschia claudopus CIRM-BRFM 2984 isolated from oak limbs.</title>
        <authorList>
            <person name="Navarro D."/>
            <person name="Drula E."/>
            <person name="Chaduli D."/>
            <person name="Cazenave R."/>
            <person name="Ahrendt S."/>
            <person name="Wang J."/>
            <person name="Lipzen A."/>
            <person name="Daum C."/>
            <person name="Barry K."/>
            <person name="Grigoriev I.V."/>
            <person name="Favel A."/>
            <person name="Rosso M.N."/>
            <person name="Martin F."/>
        </authorList>
    </citation>
    <scope>NUCLEOTIDE SEQUENCE [LARGE SCALE GENOMIC DNA]</scope>
    <source>
        <strain evidence="6 7">CIRM-BRFM 2984</strain>
    </source>
</reference>
<evidence type="ECO:0000259" key="5">
    <source>
        <dbReference type="Pfam" id="PF05843"/>
    </source>
</evidence>
<name>A0AAW0BD79_9AGAR</name>
<feature type="region of interest" description="Disordered" evidence="4">
    <location>
        <begin position="642"/>
        <end position="696"/>
    </location>
</feature>
<evidence type="ECO:0000256" key="3">
    <source>
        <dbReference type="ARBA" id="ARBA00023242"/>
    </source>
</evidence>
<dbReference type="Pfam" id="PF05843">
    <property type="entry name" value="Suf"/>
    <property type="match status" value="1"/>
</dbReference>
<protein>
    <recommendedName>
        <fullName evidence="5">Suppressor of forked domain-containing protein</fullName>
    </recommendedName>
</protein>
<dbReference type="Proteomes" id="UP001362999">
    <property type="component" value="Unassembled WGS sequence"/>
</dbReference>
<comment type="subcellular location">
    <subcellularLocation>
        <location evidence="1">Nucleus</location>
    </subcellularLocation>
</comment>
<proteinExistence type="predicted"/>
<evidence type="ECO:0000313" key="6">
    <source>
        <dbReference type="EMBL" id="KAK7024663.1"/>
    </source>
</evidence>
<evidence type="ECO:0000256" key="1">
    <source>
        <dbReference type="ARBA" id="ARBA00004123"/>
    </source>
</evidence>
<dbReference type="Gene3D" id="1.25.40.1040">
    <property type="match status" value="1"/>
</dbReference>
<feature type="domain" description="Suppressor of forked" evidence="5">
    <location>
        <begin position="87"/>
        <end position="137"/>
    </location>
</feature>
<dbReference type="InterPro" id="IPR008847">
    <property type="entry name" value="Suf"/>
</dbReference>
<evidence type="ECO:0000313" key="7">
    <source>
        <dbReference type="Proteomes" id="UP001362999"/>
    </source>
</evidence>
<dbReference type="EMBL" id="JAWWNJ010000034">
    <property type="protein sequence ID" value="KAK7024663.1"/>
    <property type="molecule type" value="Genomic_DNA"/>
</dbReference>
<comment type="caution">
    <text evidence="6">The sequence shown here is derived from an EMBL/GenBank/DDBJ whole genome shotgun (WGS) entry which is preliminary data.</text>
</comment>
<keyword evidence="7" id="KW-1185">Reference proteome</keyword>